<keyword evidence="2" id="KW-1185">Reference proteome</keyword>
<proteinExistence type="predicted"/>
<comment type="caution">
    <text evidence="1">The sequence shown here is derived from an EMBL/GenBank/DDBJ whole genome shotgun (WGS) entry which is preliminary data.</text>
</comment>
<name>A0ABP8MEU4_9BACT</name>
<evidence type="ECO:0000313" key="2">
    <source>
        <dbReference type="Proteomes" id="UP001501508"/>
    </source>
</evidence>
<sequence>MSEYRGFMEEYGWDRESFPFVLFCFYRRLVPAGLVGNDLYEAVNDIVPNLDSRNMKEKPFIDFKAKFLSNDFEILA</sequence>
<gene>
    <name evidence="1" type="ORF">GCM10023091_43050</name>
</gene>
<protein>
    <submittedName>
        <fullName evidence="1">Uncharacterized protein</fullName>
    </submittedName>
</protein>
<dbReference type="Proteomes" id="UP001501508">
    <property type="component" value="Unassembled WGS sequence"/>
</dbReference>
<evidence type="ECO:0000313" key="1">
    <source>
        <dbReference type="EMBL" id="GAA4447703.1"/>
    </source>
</evidence>
<reference evidence="2" key="1">
    <citation type="journal article" date="2019" name="Int. J. Syst. Evol. Microbiol.">
        <title>The Global Catalogue of Microorganisms (GCM) 10K type strain sequencing project: providing services to taxonomists for standard genome sequencing and annotation.</title>
        <authorList>
            <consortium name="The Broad Institute Genomics Platform"/>
            <consortium name="The Broad Institute Genome Sequencing Center for Infectious Disease"/>
            <person name="Wu L."/>
            <person name="Ma J."/>
        </authorList>
    </citation>
    <scope>NUCLEOTIDE SEQUENCE [LARGE SCALE GENOMIC DNA]</scope>
    <source>
        <strain evidence="2">JCM 31920</strain>
    </source>
</reference>
<accession>A0ABP8MEU4</accession>
<dbReference type="EMBL" id="BAABEY010000036">
    <property type="protein sequence ID" value="GAA4447703.1"/>
    <property type="molecule type" value="Genomic_DNA"/>
</dbReference>
<organism evidence="1 2">
    <name type="scientific">Ravibacter arvi</name>
    <dbReference type="NCBI Taxonomy" id="2051041"/>
    <lineage>
        <taxon>Bacteria</taxon>
        <taxon>Pseudomonadati</taxon>
        <taxon>Bacteroidota</taxon>
        <taxon>Cytophagia</taxon>
        <taxon>Cytophagales</taxon>
        <taxon>Spirosomataceae</taxon>
        <taxon>Ravibacter</taxon>
    </lineage>
</organism>